<dbReference type="Proteomes" id="UP000828048">
    <property type="component" value="Chromosome 4"/>
</dbReference>
<gene>
    <name evidence="1" type="ORF">Vadar_022934</name>
</gene>
<sequence length="912" mass="105978">MEYNNRVVDSHTKSIDFLKRVRATFDDNDQTYKEFLDVTGEFGEDGHNKDVNRVSREVSVLFRNKPDLLVEFSSFLDTKYCLPGKYRNDRDDNYRASIDFLERVRATFDDNDQTYLSFLDIMGNFGEKHNDINKVSRQVSVLFKNKPDLLVQFSSFLETKDRTGEIDEKRFEKVIMIGCEDDLFELDMLRKRHESAIKHCRDFLDDPNSTLVEKYLTVLDKRVIERLYGHRGEEILELLSVNPVGVTSLVLTRLEQKLEELTRSRWDVSGLGEDRDGVPRKRRKKSSKFWDKMWAEAEQADGDVNESRNMDFGNSAGDQEEQWGAQNMECGNSDDTDSSGKLSHESCELLMGKREEERKEKEEGRRKEEERKERDRQLPPSGHLHRHVRPPSPPPHFTSAKHFESFVLDTRIAGNGRDLNPISQPKDSVRNRVLHCHSRYHRTLPSSFSSGPKVSRKMVANLSIRKRYLLTTHDQFIWRTKRLLKKNLHVDWFCRAIMEYNNRVVDSHAKSIDFLKRVRATFDDNDQTYKQFLDVTGEFGEDGHNKDVNRVSREVSVLFRNKPDLLVEFLSFLDTSYCLPGKYRNDREDNYRASFDFLKRVRATFDDNDQTYLSFLDIMGNFGEKNNDINKVSRQISVLFKNKPDLLVEFSRFLETKDCTREIHEKRFEKVIMLRCEDDLFELDMLRKRHESAIKHCRDFLDDPNSTLVEKYLTVLDKRVIERLYGHRGEEFLELLSVNPVGVTSLVLTRLEQKLEELTRSRWDVSGLGEDRDGVPRKRRKKSSKFWDKMWAEAEQADGDVSESRNMDCGNSAGDQEEQWGAQNMECGNSDDTDSSGKLSHESCELLTGVNLPGGPLANKSPRWFCGDEFAGDQEEQWGVQNMECGNSDDTDSSGKLSHESCELLMGASLNK</sequence>
<dbReference type="EMBL" id="CM037154">
    <property type="protein sequence ID" value="KAH7861198.1"/>
    <property type="molecule type" value="Genomic_DNA"/>
</dbReference>
<evidence type="ECO:0000313" key="2">
    <source>
        <dbReference type="Proteomes" id="UP000828048"/>
    </source>
</evidence>
<organism evidence="1 2">
    <name type="scientific">Vaccinium darrowii</name>
    <dbReference type="NCBI Taxonomy" id="229202"/>
    <lineage>
        <taxon>Eukaryota</taxon>
        <taxon>Viridiplantae</taxon>
        <taxon>Streptophyta</taxon>
        <taxon>Embryophyta</taxon>
        <taxon>Tracheophyta</taxon>
        <taxon>Spermatophyta</taxon>
        <taxon>Magnoliopsida</taxon>
        <taxon>eudicotyledons</taxon>
        <taxon>Gunneridae</taxon>
        <taxon>Pentapetalae</taxon>
        <taxon>asterids</taxon>
        <taxon>Ericales</taxon>
        <taxon>Ericaceae</taxon>
        <taxon>Vaccinioideae</taxon>
        <taxon>Vaccinieae</taxon>
        <taxon>Vaccinium</taxon>
    </lineage>
</organism>
<proteinExistence type="predicted"/>
<protein>
    <submittedName>
        <fullName evidence="1">Uncharacterized protein</fullName>
    </submittedName>
</protein>
<keyword evidence="2" id="KW-1185">Reference proteome</keyword>
<accession>A0ACB7Z752</accession>
<reference evidence="1 2" key="1">
    <citation type="journal article" date="2021" name="Hortic Res">
        <title>High-quality reference genome and annotation aids understanding of berry development for evergreen blueberry (Vaccinium darrowii).</title>
        <authorList>
            <person name="Yu J."/>
            <person name="Hulse-Kemp A.M."/>
            <person name="Babiker E."/>
            <person name="Staton M."/>
        </authorList>
    </citation>
    <scope>NUCLEOTIDE SEQUENCE [LARGE SCALE GENOMIC DNA]</scope>
    <source>
        <strain evidence="2">cv. NJ 8807/NJ 8810</strain>
        <tissue evidence="1">Young leaf</tissue>
    </source>
</reference>
<name>A0ACB7Z752_9ERIC</name>
<evidence type="ECO:0000313" key="1">
    <source>
        <dbReference type="EMBL" id="KAH7861198.1"/>
    </source>
</evidence>
<comment type="caution">
    <text evidence="1">The sequence shown here is derived from an EMBL/GenBank/DDBJ whole genome shotgun (WGS) entry which is preliminary data.</text>
</comment>